<evidence type="ECO:0000256" key="7">
    <source>
        <dbReference type="SAM" id="SignalP"/>
    </source>
</evidence>
<evidence type="ECO:0000256" key="3">
    <source>
        <dbReference type="ARBA" id="ARBA00022679"/>
    </source>
</evidence>
<feature type="signal peptide" evidence="7">
    <location>
        <begin position="1"/>
        <end position="22"/>
    </location>
</feature>
<feature type="chain" id="PRO_5029479242" description="Wall-associated receptor kinase galacturonan-binding domain-containing protein" evidence="7">
    <location>
        <begin position="23"/>
        <end position="316"/>
    </location>
</feature>
<evidence type="ECO:0008006" key="12">
    <source>
        <dbReference type="Google" id="ProtNLM"/>
    </source>
</evidence>
<dbReference type="InterPro" id="IPR013695">
    <property type="entry name" value="WAK"/>
</dbReference>
<organism evidence="10 11">
    <name type="scientific">Actinidia rufa</name>
    <dbReference type="NCBI Taxonomy" id="165716"/>
    <lineage>
        <taxon>Eukaryota</taxon>
        <taxon>Viridiplantae</taxon>
        <taxon>Streptophyta</taxon>
        <taxon>Embryophyta</taxon>
        <taxon>Tracheophyta</taxon>
        <taxon>Spermatophyta</taxon>
        <taxon>Magnoliopsida</taxon>
        <taxon>eudicotyledons</taxon>
        <taxon>Gunneridae</taxon>
        <taxon>Pentapetalae</taxon>
        <taxon>asterids</taxon>
        <taxon>Ericales</taxon>
        <taxon>Actinidiaceae</taxon>
        <taxon>Actinidia</taxon>
    </lineage>
</organism>
<dbReference type="Pfam" id="PF08488">
    <property type="entry name" value="WAK"/>
    <property type="match status" value="1"/>
</dbReference>
<gene>
    <name evidence="10" type="ORF">Acr_05g0001050</name>
</gene>
<keyword evidence="2" id="KW-0418">Kinase</keyword>
<feature type="domain" description="Wall-associated receptor kinase" evidence="8">
    <location>
        <begin position="170"/>
        <end position="253"/>
    </location>
</feature>
<evidence type="ECO:0000313" key="11">
    <source>
        <dbReference type="Proteomes" id="UP000585474"/>
    </source>
</evidence>
<evidence type="ECO:0000256" key="1">
    <source>
        <dbReference type="ARBA" id="ARBA00004479"/>
    </source>
</evidence>
<reference evidence="10 11" key="1">
    <citation type="submission" date="2019-07" db="EMBL/GenBank/DDBJ databases">
        <title>De Novo Assembly of kiwifruit Actinidia rufa.</title>
        <authorList>
            <person name="Sugita-Konishi S."/>
            <person name="Sato K."/>
            <person name="Mori E."/>
            <person name="Abe Y."/>
            <person name="Kisaki G."/>
            <person name="Hamano K."/>
            <person name="Suezawa K."/>
            <person name="Otani M."/>
            <person name="Fukuda T."/>
            <person name="Manabe T."/>
            <person name="Gomi K."/>
            <person name="Tabuchi M."/>
            <person name="Akimitsu K."/>
            <person name="Kataoka I."/>
        </authorList>
    </citation>
    <scope>NUCLEOTIDE SEQUENCE [LARGE SCALE GENOMIC DNA]</scope>
    <source>
        <strain evidence="11">cv. Fuchu</strain>
    </source>
</reference>
<proteinExistence type="predicted"/>
<protein>
    <recommendedName>
        <fullName evidence="12">Wall-associated receptor kinase galacturonan-binding domain-containing protein</fullName>
    </recommendedName>
</protein>
<evidence type="ECO:0000256" key="4">
    <source>
        <dbReference type="ARBA" id="ARBA00022729"/>
    </source>
</evidence>
<dbReference type="InterPro" id="IPR025287">
    <property type="entry name" value="WAK_GUB"/>
</dbReference>
<dbReference type="Pfam" id="PF13947">
    <property type="entry name" value="GUB_WAK_bind"/>
    <property type="match status" value="1"/>
</dbReference>
<evidence type="ECO:0000256" key="5">
    <source>
        <dbReference type="ARBA" id="ARBA00023157"/>
    </source>
</evidence>
<dbReference type="OrthoDB" id="4062651at2759"/>
<name>A0A7J0EJS8_9ERIC</name>
<evidence type="ECO:0000256" key="2">
    <source>
        <dbReference type="ARBA" id="ARBA00022527"/>
    </source>
</evidence>
<keyword evidence="3" id="KW-0808">Transferase</keyword>
<keyword evidence="6" id="KW-0325">Glycoprotein</keyword>
<dbReference type="EMBL" id="BJWL01000005">
    <property type="protein sequence ID" value="GFY86466.1"/>
    <property type="molecule type" value="Genomic_DNA"/>
</dbReference>
<dbReference type="GO" id="GO:0004674">
    <property type="term" value="F:protein serine/threonine kinase activity"/>
    <property type="evidence" value="ECO:0007669"/>
    <property type="project" value="UniProtKB-KW"/>
</dbReference>
<sequence>MGLELIVMTSLVLLWMAKTTSAGLNVSLAKEGCQAWCGGIRIPYPFGIGANCYINAMYSVECRRDKLYLTLLTGIKLEVLNMSVDSFAQFNGFAQVNNPILSRSCPGGNGSSDVVHGNTIVDLTGSPFTFSERSNVFISVGCNNHASVTNLVDRTTAQCISICDGSPDRDNSCFGINCCQTTPPGNLSYHLRVFNVNLSRIETYNQSGGVHEPCMYAFLVDKDWFRYNLTDPFAIRGMDHVPAMLEWNLFTMEPSQLGIPKYGGGSCGKELYEPSSNIHGVYCFCYSGYEGNPYLPYGCRGTFILGSSLLYFKVHL</sequence>
<dbReference type="AlphaFoldDB" id="A0A7J0EJS8"/>
<comment type="subcellular location">
    <subcellularLocation>
        <location evidence="1">Membrane</location>
        <topology evidence="1">Single-pass type I membrane protein</topology>
    </subcellularLocation>
</comment>
<dbReference type="PANTHER" id="PTHR33491">
    <property type="entry name" value="OSJNBA0016N04.9 PROTEIN"/>
    <property type="match status" value="1"/>
</dbReference>
<evidence type="ECO:0000259" key="8">
    <source>
        <dbReference type="Pfam" id="PF08488"/>
    </source>
</evidence>
<evidence type="ECO:0000313" key="10">
    <source>
        <dbReference type="EMBL" id="GFY86466.1"/>
    </source>
</evidence>
<dbReference type="Proteomes" id="UP000585474">
    <property type="component" value="Unassembled WGS sequence"/>
</dbReference>
<evidence type="ECO:0000259" key="9">
    <source>
        <dbReference type="Pfam" id="PF13947"/>
    </source>
</evidence>
<dbReference type="GO" id="GO:0030247">
    <property type="term" value="F:polysaccharide binding"/>
    <property type="evidence" value="ECO:0007669"/>
    <property type="project" value="InterPro"/>
</dbReference>
<feature type="domain" description="Wall-associated receptor kinase galacturonan-binding" evidence="9">
    <location>
        <begin position="33"/>
        <end position="86"/>
    </location>
</feature>
<keyword evidence="11" id="KW-1185">Reference proteome</keyword>
<keyword evidence="4 7" id="KW-0732">Signal</keyword>
<comment type="caution">
    <text evidence="10">The sequence shown here is derived from an EMBL/GenBank/DDBJ whole genome shotgun (WGS) entry which is preliminary data.</text>
</comment>
<evidence type="ECO:0000256" key="6">
    <source>
        <dbReference type="ARBA" id="ARBA00023180"/>
    </source>
</evidence>
<dbReference type="GO" id="GO:0016020">
    <property type="term" value="C:membrane"/>
    <property type="evidence" value="ECO:0007669"/>
    <property type="project" value="UniProtKB-SubCell"/>
</dbReference>
<keyword evidence="5" id="KW-1015">Disulfide bond</keyword>
<accession>A0A7J0EJS8</accession>
<keyword evidence="2" id="KW-0723">Serine/threonine-protein kinase</keyword>